<dbReference type="GO" id="GO:0046295">
    <property type="term" value="P:glycolate biosynthetic process"/>
    <property type="evidence" value="ECO:0007669"/>
    <property type="project" value="UniProtKB-UniRule"/>
</dbReference>
<evidence type="ECO:0000256" key="5">
    <source>
        <dbReference type="ARBA" id="ARBA00013078"/>
    </source>
</evidence>
<keyword evidence="12" id="KW-1185">Reference proteome</keyword>
<dbReference type="SFLD" id="SFLDS00003">
    <property type="entry name" value="Haloacid_Dehalogenase"/>
    <property type="match status" value="1"/>
</dbReference>
<evidence type="ECO:0000313" key="12">
    <source>
        <dbReference type="Proteomes" id="UP000199339"/>
    </source>
</evidence>
<comment type="function">
    <text evidence="10">Specifically catalyzes the dephosphorylation of 2-phosphoglycolate. Is involved in the dissimilation of the intracellular 2-phosphoglycolate formed during the DNA repair of 3'-phosphoglycolate ends, a major class of DNA lesions induced by oxidative stress.</text>
</comment>
<feature type="binding site" evidence="10">
    <location>
        <position position="20"/>
    </location>
    <ligand>
        <name>Mg(2+)</name>
        <dbReference type="ChEBI" id="CHEBI:18420"/>
    </ligand>
</feature>
<dbReference type="Pfam" id="PF00702">
    <property type="entry name" value="Hydrolase"/>
    <property type="match status" value="1"/>
</dbReference>
<evidence type="ECO:0000256" key="3">
    <source>
        <dbReference type="ARBA" id="ARBA00004818"/>
    </source>
</evidence>
<dbReference type="PANTHER" id="PTHR43434:SF1">
    <property type="entry name" value="PHOSPHOGLYCOLATE PHOSPHATASE"/>
    <property type="match status" value="1"/>
</dbReference>
<dbReference type="NCBIfam" id="NF009695">
    <property type="entry name" value="PRK13222.1-2"/>
    <property type="match status" value="1"/>
</dbReference>
<evidence type="ECO:0000256" key="2">
    <source>
        <dbReference type="ARBA" id="ARBA00001946"/>
    </source>
</evidence>
<dbReference type="GO" id="GO:0005829">
    <property type="term" value="C:cytosol"/>
    <property type="evidence" value="ECO:0007669"/>
    <property type="project" value="TreeGrafter"/>
</dbReference>
<keyword evidence="8 10" id="KW-0460">Magnesium</keyword>
<comment type="pathway">
    <text evidence="3 10">Organic acid metabolism; glycolate biosynthesis; glycolate from 2-phosphoglycolate: step 1/1.</text>
</comment>
<protein>
    <recommendedName>
        <fullName evidence="5 10">Phosphoglycolate phosphatase</fullName>
        <shortName evidence="10">PGP</shortName>
        <shortName evidence="10">PGPase</shortName>
        <ecNumber evidence="5 10">3.1.3.18</ecNumber>
    </recommendedName>
</protein>
<dbReference type="EMBL" id="FOUR01000005">
    <property type="protein sequence ID" value="SFN17485.1"/>
    <property type="molecule type" value="Genomic_DNA"/>
</dbReference>
<dbReference type="SUPFAM" id="SSF56784">
    <property type="entry name" value="HAD-like"/>
    <property type="match status" value="1"/>
</dbReference>
<dbReference type="GO" id="GO:0046872">
    <property type="term" value="F:metal ion binding"/>
    <property type="evidence" value="ECO:0007669"/>
    <property type="project" value="UniProtKB-KW"/>
</dbReference>
<dbReference type="NCBIfam" id="TIGR01509">
    <property type="entry name" value="HAD-SF-IA-v3"/>
    <property type="match status" value="1"/>
</dbReference>
<dbReference type="Proteomes" id="UP000199339">
    <property type="component" value="Unassembled WGS sequence"/>
</dbReference>
<keyword evidence="6 10" id="KW-0479">Metal-binding</keyword>
<dbReference type="RefSeq" id="WP_092003485.1">
    <property type="nucleotide sequence ID" value="NZ_FOUR01000005.1"/>
</dbReference>
<dbReference type="UniPathway" id="UPA00865">
    <property type="reaction ID" value="UER00834"/>
</dbReference>
<dbReference type="HAMAP" id="MF_00495">
    <property type="entry name" value="GPH_hydrolase_bact"/>
    <property type="match status" value="1"/>
</dbReference>
<dbReference type="FunFam" id="3.40.50.1000:FF:000022">
    <property type="entry name" value="Phosphoglycolate phosphatase"/>
    <property type="match status" value="1"/>
</dbReference>
<comment type="cofactor">
    <cofactor evidence="2 10">
        <name>Mg(2+)</name>
        <dbReference type="ChEBI" id="CHEBI:18420"/>
    </cofactor>
</comment>
<comment type="catalytic activity">
    <reaction evidence="1 10">
        <text>2-phosphoglycolate + H2O = glycolate + phosphate</text>
        <dbReference type="Rhea" id="RHEA:14369"/>
        <dbReference type="ChEBI" id="CHEBI:15377"/>
        <dbReference type="ChEBI" id="CHEBI:29805"/>
        <dbReference type="ChEBI" id="CHEBI:43474"/>
        <dbReference type="ChEBI" id="CHEBI:58033"/>
        <dbReference type="EC" id="3.1.3.18"/>
    </reaction>
</comment>
<dbReference type="Gene3D" id="1.10.150.240">
    <property type="entry name" value="Putative phosphatase, domain 2"/>
    <property type="match status" value="1"/>
</dbReference>
<name>A0A1I4WVJ5_9GAMM</name>
<gene>
    <name evidence="11" type="ORF">SAMN04487961_2333</name>
</gene>
<evidence type="ECO:0000313" key="11">
    <source>
        <dbReference type="EMBL" id="SFN17485.1"/>
    </source>
</evidence>
<keyword evidence="7 10" id="KW-0378">Hydrolase</keyword>
<dbReference type="NCBIfam" id="TIGR01449">
    <property type="entry name" value="PGP_bact"/>
    <property type="match status" value="1"/>
</dbReference>
<dbReference type="SFLD" id="SFLDG01129">
    <property type="entry name" value="C1.5:_HAD__Beta-PGM__Phosphata"/>
    <property type="match status" value="1"/>
</dbReference>
<feature type="active site" description="Nucleophile" evidence="10">
    <location>
        <position position="18"/>
    </location>
</feature>
<dbReference type="InterPro" id="IPR023214">
    <property type="entry name" value="HAD_sf"/>
</dbReference>
<evidence type="ECO:0000256" key="10">
    <source>
        <dbReference type="HAMAP-Rule" id="MF_00495"/>
    </source>
</evidence>
<dbReference type="InterPro" id="IPR036412">
    <property type="entry name" value="HAD-like_sf"/>
</dbReference>
<evidence type="ECO:0000256" key="6">
    <source>
        <dbReference type="ARBA" id="ARBA00022723"/>
    </source>
</evidence>
<dbReference type="InterPro" id="IPR006439">
    <property type="entry name" value="HAD-SF_hydro_IA"/>
</dbReference>
<evidence type="ECO:0000256" key="8">
    <source>
        <dbReference type="ARBA" id="ARBA00022842"/>
    </source>
</evidence>
<dbReference type="AlphaFoldDB" id="A0A1I4WVJ5"/>
<evidence type="ECO:0000256" key="7">
    <source>
        <dbReference type="ARBA" id="ARBA00022801"/>
    </source>
</evidence>
<dbReference type="GO" id="GO:0008967">
    <property type="term" value="F:phosphoglycolate phosphatase activity"/>
    <property type="evidence" value="ECO:0007669"/>
    <property type="project" value="UniProtKB-UniRule"/>
</dbReference>
<dbReference type="InterPro" id="IPR050155">
    <property type="entry name" value="HAD-like_hydrolase_sf"/>
</dbReference>
<organism evidence="11 12">
    <name type="scientific">Marinobacter pelagius</name>
    <dbReference type="NCBI Taxonomy" id="379482"/>
    <lineage>
        <taxon>Bacteria</taxon>
        <taxon>Pseudomonadati</taxon>
        <taxon>Pseudomonadota</taxon>
        <taxon>Gammaproteobacteria</taxon>
        <taxon>Pseudomonadales</taxon>
        <taxon>Marinobacteraceae</taxon>
        <taxon>Marinobacter</taxon>
    </lineage>
</organism>
<dbReference type="GO" id="GO:0005975">
    <property type="term" value="P:carbohydrate metabolic process"/>
    <property type="evidence" value="ECO:0007669"/>
    <property type="project" value="InterPro"/>
</dbReference>
<feature type="binding site" evidence="10">
    <location>
        <position position="185"/>
    </location>
    <ligand>
        <name>Mg(2+)</name>
        <dbReference type="ChEBI" id="CHEBI:18420"/>
    </ligand>
</feature>
<evidence type="ECO:0000256" key="1">
    <source>
        <dbReference type="ARBA" id="ARBA00000830"/>
    </source>
</evidence>
<reference evidence="12" key="1">
    <citation type="submission" date="2016-10" db="EMBL/GenBank/DDBJ databases">
        <authorList>
            <person name="Varghese N."/>
            <person name="Submissions S."/>
        </authorList>
    </citation>
    <scope>NUCLEOTIDE SEQUENCE [LARGE SCALE GENOMIC DNA]</scope>
    <source>
        <strain evidence="12">CGMCC 1.6775</strain>
    </source>
</reference>
<dbReference type="NCBIfam" id="TIGR01549">
    <property type="entry name" value="HAD-SF-IA-v1"/>
    <property type="match status" value="1"/>
</dbReference>
<dbReference type="PANTHER" id="PTHR43434">
    <property type="entry name" value="PHOSPHOGLYCOLATE PHOSPHATASE"/>
    <property type="match status" value="1"/>
</dbReference>
<feature type="binding site" evidence="10">
    <location>
        <position position="18"/>
    </location>
    <ligand>
        <name>Mg(2+)</name>
        <dbReference type="ChEBI" id="CHEBI:18420"/>
    </ligand>
</feature>
<dbReference type="InterPro" id="IPR037512">
    <property type="entry name" value="PGPase_prok"/>
</dbReference>
<dbReference type="SFLD" id="SFLDG01135">
    <property type="entry name" value="C1.5.6:_HAD__Beta-PGM__Phospha"/>
    <property type="match status" value="1"/>
</dbReference>
<accession>A0A1I4WVJ5</accession>
<dbReference type="OrthoDB" id="9776368at2"/>
<dbReference type="Gene3D" id="3.40.50.1000">
    <property type="entry name" value="HAD superfamily/HAD-like"/>
    <property type="match status" value="1"/>
</dbReference>
<dbReference type="EC" id="3.1.3.18" evidence="5 10"/>
<comment type="similarity">
    <text evidence="4 10">Belongs to the HAD-like hydrolase superfamily. CbbY/CbbZ/Gph/YieH family.</text>
</comment>
<dbReference type="GO" id="GO:0006281">
    <property type="term" value="P:DNA repair"/>
    <property type="evidence" value="ECO:0007669"/>
    <property type="project" value="TreeGrafter"/>
</dbReference>
<dbReference type="InterPro" id="IPR023198">
    <property type="entry name" value="PGP-like_dom2"/>
</dbReference>
<proteinExistence type="inferred from homology"/>
<evidence type="ECO:0000256" key="9">
    <source>
        <dbReference type="ARBA" id="ARBA00023277"/>
    </source>
</evidence>
<dbReference type="PRINTS" id="PR00413">
    <property type="entry name" value="HADHALOGNASE"/>
</dbReference>
<evidence type="ECO:0000256" key="4">
    <source>
        <dbReference type="ARBA" id="ARBA00006171"/>
    </source>
</evidence>
<keyword evidence="9 10" id="KW-0119">Carbohydrate metabolism</keyword>
<sequence>MSLKGLFNARWPGVALFDLDGTLVDSAPDLAAAVDQMLEHLGRTPAGIDKVRDWVGNGAAVLVRRALAGKTDWEPAQPKDDALFKDALAIFFHHYGRLNGQYSRVYPGVEACLAHLKNSGCRLAVVTNKPEQFVAPLLKQLDLDHWFDLSIGGDTLPVKKPDPGPLLHAMEQLGGTRGTTVMVGDSAADVNAAIAAGIPCVAVRYGYNFGGSVETLGADAIVDSLAELL</sequence>
<dbReference type="CDD" id="cd16417">
    <property type="entry name" value="HAD_PGPase"/>
    <property type="match status" value="1"/>
</dbReference>